<keyword evidence="2" id="KW-1185">Reference proteome</keyword>
<dbReference type="STRING" id="46223.SAMN05421852_112105"/>
<accession>A0A1I3SB15</accession>
<dbReference type="RefSeq" id="WP_093230734.1">
    <property type="nucleotide sequence ID" value="NZ_FORR01000012.1"/>
</dbReference>
<organism evidence="1 2">
    <name type="scientific">Thermoflavimicrobium dichotomicum</name>
    <dbReference type="NCBI Taxonomy" id="46223"/>
    <lineage>
        <taxon>Bacteria</taxon>
        <taxon>Bacillati</taxon>
        <taxon>Bacillota</taxon>
        <taxon>Bacilli</taxon>
        <taxon>Bacillales</taxon>
        <taxon>Thermoactinomycetaceae</taxon>
        <taxon>Thermoflavimicrobium</taxon>
    </lineage>
</organism>
<evidence type="ECO:0000313" key="1">
    <source>
        <dbReference type="EMBL" id="SFJ55938.1"/>
    </source>
</evidence>
<evidence type="ECO:0000313" key="2">
    <source>
        <dbReference type="Proteomes" id="UP000199545"/>
    </source>
</evidence>
<gene>
    <name evidence="1" type="ORF">SAMN05421852_112105</name>
</gene>
<name>A0A1I3SB15_9BACL</name>
<dbReference type="Proteomes" id="UP000199545">
    <property type="component" value="Unassembled WGS sequence"/>
</dbReference>
<proteinExistence type="predicted"/>
<protein>
    <submittedName>
        <fullName evidence="1">Uncharacterized protein</fullName>
    </submittedName>
</protein>
<sequence length="68" mass="7956">MMITLVKQDCLKKQSEDGRYHAPFVTQEPVSYWQKQGDAIVPAVQGLRETLPFGLPWNRLHHLRRSPR</sequence>
<dbReference type="AlphaFoldDB" id="A0A1I3SB15"/>
<reference evidence="1 2" key="1">
    <citation type="submission" date="2016-10" db="EMBL/GenBank/DDBJ databases">
        <authorList>
            <person name="de Groot N.N."/>
        </authorList>
    </citation>
    <scope>NUCLEOTIDE SEQUENCE [LARGE SCALE GENOMIC DNA]</scope>
    <source>
        <strain evidence="1 2">DSM 44778</strain>
    </source>
</reference>
<dbReference type="EMBL" id="FORR01000012">
    <property type="protein sequence ID" value="SFJ55938.1"/>
    <property type="molecule type" value="Genomic_DNA"/>
</dbReference>